<evidence type="ECO:0000256" key="3">
    <source>
        <dbReference type="ARBA" id="ARBA00022801"/>
    </source>
</evidence>
<dbReference type="OrthoDB" id="677376at2759"/>
<reference evidence="5 6" key="1">
    <citation type="journal article" date="2019" name="Sci. Rep.">
        <title>A high-quality genome of Eragrostis curvula grass provides insights into Poaceae evolution and supports new strategies to enhance forage quality.</title>
        <authorList>
            <person name="Carballo J."/>
            <person name="Santos B.A.C.M."/>
            <person name="Zappacosta D."/>
            <person name="Garbus I."/>
            <person name="Selva J.P."/>
            <person name="Gallo C.A."/>
            <person name="Diaz A."/>
            <person name="Albertini E."/>
            <person name="Caccamo M."/>
            <person name="Echenique V."/>
        </authorList>
    </citation>
    <scope>NUCLEOTIDE SEQUENCE [LARGE SCALE GENOMIC DNA]</scope>
    <source>
        <strain evidence="6">cv. Victoria</strain>
        <tissue evidence="5">Leaf</tissue>
    </source>
</reference>
<dbReference type="Proteomes" id="UP000324897">
    <property type="component" value="Chromosome 1"/>
</dbReference>
<evidence type="ECO:0000313" key="5">
    <source>
        <dbReference type="EMBL" id="TVU30884.1"/>
    </source>
</evidence>
<comment type="caution">
    <text evidence="5">The sequence shown here is derived from an EMBL/GenBank/DDBJ whole genome shotgun (WGS) entry which is preliminary data.</text>
</comment>
<name>A0A5J9V5V4_9POAL</name>
<dbReference type="InterPro" id="IPR003653">
    <property type="entry name" value="Peptidase_C48_C"/>
</dbReference>
<proteinExistence type="inferred from homology"/>
<feature type="domain" description="Ubiquitin-like protease family profile" evidence="4">
    <location>
        <begin position="1"/>
        <end position="142"/>
    </location>
</feature>
<evidence type="ECO:0000256" key="1">
    <source>
        <dbReference type="ARBA" id="ARBA00005234"/>
    </source>
</evidence>
<keyword evidence="6" id="KW-1185">Reference proteome</keyword>
<dbReference type="EMBL" id="RWGY01000011">
    <property type="protein sequence ID" value="TVU30884.1"/>
    <property type="molecule type" value="Genomic_DNA"/>
</dbReference>
<dbReference type="SUPFAM" id="SSF54001">
    <property type="entry name" value="Cysteine proteinases"/>
    <property type="match status" value="1"/>
</dbReference>
<dbReference type="GO" id="GO:0006508">
    <property type="term" value="P:proteolysis"/>
    <property type="evidence" value="ECO:0007669"/>
    <property type="project" value="UniProtKB-KW"/>
</dbReference>
<keyword evidence="2" id="KW-0645">Protease</keyword>
<evidence type="ECO:0000259" key="4">
    <source>
        <dbReference type="PROSITE" id="PS50600"/>
    </source>
</evidence>
<sequence length="185" mass="21769">MLILGYKNVDTCSENVDTGFIELLMTWLIHTDISDCLTVRRTRVILENVDYVFIPCSVNNQWFVVVVNFIAKKFDILNSEPACTTGQYIENVIYKIQRLFILAFWHSEKFNIREFETNYIDVPKQNFRHDLGIFYIQFMHTYDGTSVQKFGNVDLSALRTKLLFQLLSFKSNKFYSKFIDLLTSP</sequence>
<comment type="similarity">
    <text evidence="1">Belongs to the peptidase C48 family.</text>
</comment>
<dbReference type="Gene3D" id="3.40.395.10">
    <property type="entry name" value="Adenoviral Proteinase, Chain A"/>
    <property type="match status" value="1"/>
</dbReference>
<dbReference type="GO" id="GO:0008234">
    <property type="term" value="F:cysteine-type peptidase activity"/>
    <property type="evidence" value="ECO:0007669"/>
    <property type="project" value="InterPro"/>
</dbReference>
<dbReference type="Pfam" id="PF02902">
    <property type="entry name" value="Peptidase_C48"/>
    <property type="match status" value="1"/>
</dbReference>
<feature type="non-terminal residue" evidence="5">
    <location>
        <position position="1"/>
    </location>
</feature>
<accession>A0A5J9V5V4</accession>
<organism evidence="5 6">
    <name type="scientific">Eragrostis curvula</name>
    <name type="common">weeping love grass</name>
    <dbReference type="NCBI Taxonomy" id="38414"/>
    <lineage>
        <taxon>Eukaryota</taxon>
        <taxon>Viridiplantae</taxon>
        <taxon>Streptophyta</taxon>
        <taxon>Embryophyta</taxon>
        <taxon>Tracheophyta</taxon>
        <taxon>Spermatophyta</taxon>
        <taxon>Magnoliopsida</taxon>
        <taxon>Liliopsida</taxon>
        <taxon>Poales</taxon>
        <taxon>Poaceae</taxon>
        <taxon>PACMAD clade</taxon>
        <taxon>Chloridoideae</taxon>
        <taxon>Eragrostideae</taxon>
        <taxon>Eragrostidinae</taxon>
        <taxon>Eragrostis</taxon>
    </lineage>
</organism>
<dbReference type="InterPro" id="IPR038765">
    <property type="entry name" value="Papain-like_cys_pep_sf"/>
</dbReference>
<dbReference type="AlphaFoldDB" id="A0A5J9V5V4"/>
<dbReference type="Gramene" id="TVU30884">
    <property type="protein sequence ID" value="TVU30884"/>
    <property type="gene ID" value="EJB05_22534"/>
</dbReference>
<dbReference type="PROSITE" id="PS50600">
    <property type="entry name" value="ULP_PROTEASE"/>
    <property type="match status" value="1"/>
</dbReference>
<keyword evidence="3" id="KW-0378">Hydrolase</keyword>
<evidence type="ECO:0000256" key="2">
    <source>
        <dbReference type="ARBA" id="ARBA00022670"/>
    </source>
</evidence>
<gene>
    <name evidence="5" type="ORF">EJB05_22534</name>
</gene>
<protein>
    <recommendedName>
        <fullName evidence="4">Ubiquitin-like protease family profile domain-containing protein</fullName>
    </recommendedName>
</protein>
<evidence type="ECO:0000313" key="6">
    <source>
        <dbReference type="Proteomes" id="UP000324897"/>
    </source>
</evidence>